<evidence type="ECO:0000256" key="5">
    <source>
        <dbReference type="SAM" id="MobiDB-lite"/>
    </source>
</evidence>
<keyword evidence="7" id="KW-0418">Kinase</keyword>
<evidence type="ECO:0000256" key="3">
    <source>
        <dbReference type="ARBA" id="ARBA00023122"/>
    </source>
</evidence>
<evidence type="ECO:0000256" key="2">
    <source>
        <dbReference type="ARBA" id="ARBA00022737"/>
    </source>
</evidence>
<dbReference type="SUPFAM" id="SSF54631">
    <property type="entry name" value="CBS-domain pair"/>
    <property type="match status" value="2"/>
</dbReference>
<feature type="domain" description="CBS" evidence="6">
    <location>
        <begin position="449"/>
        <end position="503"/>
    </location>
</feature>
<proteinExistence type="inferred from homology"/>
<dbReference type="SMART" id="SM00116">
    <property type="entry name" value="CBS"/>
    <property type="match status" value="4"/>
</dbReference>
<evidence type="ECO:0000259" key="6">
    <source>
        <dbReference type="PROSITE" id="PS51371"/>
    </source>
</evidence>
<dbReference type="Gene3D" id="3.10.580.10">
    <property type="entry name" value="CBS-domain"/>
    <property type="match status" value="3"/>
</dbReference>
<sequence>MDANAAANNGDASANANANATQRGYDSTLPAGVEADLEHRLQEMRMGGDGRRGSHDGGTSDEDNDDEDGADAVVAAFMTEADYAEQGGGAGANSGDGADGGGAGGAFDAQREGRRVISLFLRDSSCYDLVPHSSKVVVFDRNIPIRLSYYALVEHEIGAAPLWDPLSQTISGVITTLDFIDMLRHGHKSDTVVELLDSHSVSSWRSLVLQLFEDASMVQCLTEAGMPAVEAARLAAEELRERQAKEDFTSANAYSDLVSIDPESSLYDSCAALKSQKLHWIPIVDVKGQVCVGVLTHLAALQYLVTEFCEDRQLFEQPIQSLGIGTFATEGTSLHTATLNTPVHEILELLSVKQIWCVPILNRQRKPLAVYSRTNIIDLVSHNSIENSLDMPLGRLIFGESYGEHLIDGKPDTGKSSMHSDSTASGAESSLGLPSDMETTASESELGIPSRMRAHTCLVTDTLQQIFIKFAEVRVHSLLYVDDRGDLVGVITLSDLLGYFIDD</sequence>
<dbReference type="PANTHER" id="PTHR13780">
    <property type="entry name" value="AMP-ACTIVATED PROTEIN KINASE, GAMMA REGULATORY SUBUNIT"/>
    <property type="match status" value="1"/>
</dbReference>
<gene>
    <name evidence="7" type="ORF">FCC1311_001872</name>
</gene>
<evidence type="ECO:0000256" key="1">
    <source>
        <dbReference type="ARBA" id="ARBA00006750"/>
    </source>
</evidence>
<dbReference type="Pfam" id="PF00571">
    <property type="entry name" value="CBS"/>
    <property type="match status" value="2"/>
</dbReference>
<dbReference type="PROSITE" id="PS51371">
    <property type="entry name" value="CBS"/>
    <property type="match status" value="3"/>
</dbReference>
<name>A0A2R5G2L0_9STRA</name>
<keyword evidence="3 4" id="KW-0129">CBS domain</keyword>
<evidence type="ECO:0000313" key="7">
    <source>
        <dbReference type="EMBL" id="GBG23968.1"/>
    </source>
</evidence>
<reference evidence="7 8" key="1">
    <citation type="submission" date="2017-12" db="EMBL/GenBank/DDBJ databases">
        <title>Sequencing, de novo assembly and annotation of complete genome of a new Thraustochytrid species, strain FCC1311.</title>
        <authorList>
            <person name="Sedici K."/>
            <person name="Godart F."/>
            <person name="Aiese Cigliano R."/>
            <person name="Sanseverino W."/>
            <person name="Barakat M."/>
            <person name="Ortet P."/>
            <person name="Marechal E."/>
            <person name="Cagnac O."/>
            <person name="Amato A."/>
        </authorList>
    </citation>
    <scope>NUCLEOTIDE SEQUENCE [LARGE SCALE GENOMIC DNA]</scope>
</reference>
<evidence type="ECO:0000256" key="4">
    <source>
        <dbReference type="PROSITE-ProRule" id="PRU00703"/>
    </source>
</evidence>
<keyword evidence="7" id="KW-0808">Transferase</keyword>
<accession>A0A2R5G2L0</accession>
<protein>
    <submittedName>
        <fullName evidence="7">5'-AMP-activated protein kinase subunit gamma</fullName>
    </submittedName>
</protein>
<keyword evidence="2" id="KW-0677">Repeat</keyword>
<organism evidence="7 8">
    <name type="scientific">Hondaea fermentalgiana</name>
    <dbReference type="NCBI Taxonomy" id="2315210"/>
    <lineage>
        <taxon>Eukaryota</taxon>
        <taxon>Sar</taxon>
        <taxon>Stramenopiles</taxon>
        <taxon>Bigyra</taxon>
        <taxon>Labyrinthulomycetes</taxon>
        <taxon>Thraustochytrida</taxon>
        <taxon>Thraustochytriidae</taxon>
        <taxon>Hondaea</taxon>
    </lineage>
</organism>
<feature type="domain" description="CBS" evidence="6">
    <location>
        <begin position="253"/>
        <end position="312"/>
    </location>
</feature>
<feature type="compositionally biased region" description="Polar residues" evidence="5">
    <location>
        <begin position="414"/>
        <end position="428"/>
    </location>
</feature>
<feature type="compositionally biased region" description="Low complexity" evidence="5">
    <location>
        <begin position="1"/>
        <end position="20"/>
    </location>
</feature>
<dbReference type="OrthoDB" id="449052at2759"/>
<dbReference type="InterPro" id="IPR050511">
    <property type="entry name" value="AMPK_gamma/SDS23_families"/>
</dbReference>
<comment type="caution">
    <text evidence="7">The sequence shown here is derived from an EMBL/GenBank/DDBJ whole genome shotgun (WGS) entry which is preliminary data.</text>
</comment>
<dbReference type="InterPro" id="IPR046342">
    <property type="entry name" value="CBS_dom_sf"/>
</dbReference>
<dbReference type="PANTHER" id="PTHR13780:SF35">
    <property type="entry name" value="LD22662P"/>
    <property type="match status" value="1"/>
</dbReference>
<feature type="region of interest" description="Disordered" evidence="5">
    <location>
        <begin position="85"/>
        <end position="107"/>
    </location>
</feature>
<feature type="domain" description="CBS" evidence="6">
    <location>
        <begin position="132"/>
        <end position="189"/>
    </location>
</feature>
<dbReference type="EMBL" id="BEYU01000001">
    <property type="protein sequence ID" value="GBG23968.1"/>
    <property type="molecule type" value="Genomic_DNA"/>
</dbReference>
<evidence type="ECO:0000313" key="8">
    <source>
        <dbReference type="Proteomes" id="UP000241890"/>
    </source>
</evidence>
<dbReference type="InterPro" id="IPR000644">
    <property type="entry name" value="CBS_dom"/>
</dbReference>
<dbReference type="InParanoid" id="A0A2R5G2L0"/>
<feature type="compositionally biased region" description="Basic and acidic residues" evidence="5">
    <location>
        <begin position="36"/>
        <end position="55"/>
    </location>
</feature>
<comment type="similarity">
    <text evidence="1">Belongs to the 5'-AMP-activated protein kinase gamma subunit family.</text>
</comment>
<dbReference type="Proteomes" id="UP000241890">
    <property type="component" value="Unassembled WGS sequence"/>
</dbReference>
<feature type="region of interest" description="Disordered" evidence="5">
    <location>
        <begin position="409"/>
        <end position="446"/>
    </location>
</feature>
<feature type="compositionally biased region" description="Gly residues" evidence="5">
    <location>
        <begin position="86"/>
        <end position="105"/>
    </location>
</feature>
<dbReference type="GO" id="GO:0016301">
    <property type="term" value="F:kinase activity"/>
    <property type="evidence" value="ECO:0007669"/>
    <property type="project" value="UniProtKB-KW"/>
</dbReference>
<keyword evidence="8" id="KW-1185">Reference proteome</keyword>
<dbReference type="AlphaFoldDB" id="A0A2R5G2L0"/>
<feature type="region of interest" description="Disordered" evidence="5">
    <location>
        <begin position="1"/>
        <end position="67"/>
    </location>
</feature>